<feature type="transmembrane region" description="Helical" evidence="1">
    <location>
        <begin position="35"/>
        <end position="52"/>
    </location>
</feature>
<evidence type="ECO:0000313" key="2">
    <source>
        <dbReference type="EMBL" id="QKJ19214.1"/>
    </source>
</evidence>
<evidence type="ECO:0000256" key="1">
    <source>
        <dbReference type="SAM" id="Phobius"/>
    </source>
</evidence>
<dbReference type="AlphaFoldDB" id="A0A7D4PUH2"/>
<keyword evidence="1" id="KW-0472">Membrane</keyword>
<dbReference type="EMBL" id="CP054038">
    <property type="protein sequence ID" value="QKJ19214.1"/>
    <property type="molecule type" value="Genomic_DNA"/>
</dbReference>
<protein>
    <recommendedName>
        <fullName evidence="4">NADH:ubiquinone oxidoreductase</fullName>
    </recommendedName>
</protein>
<sequence>MRTYLFRTGLFSAITAGMTLMRGLRDDEFTWRTALAWISWGITLALAIGAIVDTRRARRGTLAPADSPISGKEAKILRARMRG</sequence>
<dbReference type="Proteomes" id="UP000502498">
    <property type="component" value="Chromosome"/>
</dbReference>
<organism evidence="2 3">
    <name type="scientific">Microbacterium hominis</name>
    <dbReference type="NCBI Taxonomy" id="162426"/>
    <lineage>
        <taxon>Bacteria</taxon>
        <taxon>Bacillati</taxon>
        <taxon>Actinomycetota</taxon>
        <taxon>Actinomycetes</taxon>
        <taxon>Micrococcales</taxon>
        <taxon>Microbacteriaceae</taxon>
        <taxon>Microbacterium</taxon>
    </lineage>
</organism>
<keyword evidence="1" id="KW-1133">Transmembrane helix</keyword>
<accession>A0A7D4PUH2</accession>
<gene>
    <name evidence="2" type="ORF">HQM25_07425</name>
</gene>
<dbReference type="RefSeq" id="WP_172989655.1">
    <property type="nucleotide sequence ID" value="NZ_CP054038.1"/>
</dbReference>
<evidence type="ECO:0000313" key="3">
    <source>
        <dbReference type="Proteomes" id="UP000502498"/>
    </source>
</evidence>
<proteinExistence type="predicted"/>
<reference evidence="2 3" key="1">
    <citation type="submission" date="2020-05" db="EMBL/GenBank/DDBJ databases">
        <title>Strain PA2F3 complete genome.</title>
        <authorList>
            <person name="Kim Y.-S."/>
            <person name="Kim S.-J."/>
            <person name="Jung H.-k."/>
            <person name="Kim S.-E."/>
            <person name="Kim K.-H."/>
        </authorList>
    </citation>
    <scope>NUCLEOTIDE SEQUENCE [LARGE SCALE GENOMIC DNA]</scope>
    <source>
        <strain evidence="2 3">PA2F3</strain>
    </source>
</reference>
<name>A0A7D4PUH2_9MICO</name>
<evidence type="ECO:0008006" key="4">
    <source>
        <dbReference type="Google" id="ProtNLM"/>
    </source>
</evidence>
<keyword evidence="1" id="KW-0812">Transmembrane</keyword>